<proteinExistence type="predicted"/>
<organism evidence="3">
    <name type="scientific">Echinostoma caproni</name>
    <dbReference type="NCBI Taxonomy" id="27848"/>
    <lineage>
        <taxon>Eukaryota</taxon>
        <taxon>Metazoa</taxon>
        <taxon>Spiralia</taxon>
        <taxon>Lophotrochozoa</taxon>
        <taxon>Platyhelminthes</taxon>
        <taxon>Trematoda</taxon>
        <taxon>Digenea</taxon>
        <taxon>Plagiorchiida</taxon>
        <taxon>Echinostomata</taxon>
        <taxon>Echinostomatoidea</taxon>
        <taxon>Echinostomatidae</taxon>
        <taxon>Echinostoma</taxon>
    </lineage>
</organism>
<name>A0A183B752_9TREM</name>
<reference evidence="1 2" key="2">
    <citation type="submission" date="2018-11" db="EMBL/GenBank/DDBJ databases">
        <authorList>
            <consortium name="Pathogen Informatics"/>
        </authorList>
    </citation>
    <scope>NUCLEOTIDE SEQUENCE [LARGE SCALE GENOMIC DNA]</scope>
    <source>
        <strain evidence="1 2">Egypt</strain>
    </source>
</reference>
<dbReference type="OrthoDB" id="6238705at2759"/>
<evidence type="ECO:0000313" key="3">
    <source>
        <dbReference type="WBParaSite" id="ECPE_0001507701-mRNA-1"/>
    </source>
</evidence>
<evidence type="ECO:0000313" key="2">
    <source>
        <dbReference type="Proteomes" id="UP000272942"/>
    </source>
</evidence>
<accession>A0A183B752</accession>
<dbReference type="Proteomes" id="UP000272942">
    <property type="component" value="Unassembled WGS sequence"/>
</dbReference>
<dbReference type="AlphaFoldDB" id="A0A183B752"/>
<dbReference type="EMBL" id="UZAN01059301">
    <property type="protein sequence ID" value="VDP92309.1"/>
    <property type="molecule type" value="Genomic_DNA"/>
</dbReference>
<protein>
    <submittedName>
        <fullName evidence="1 3">Uncharacterized protein</fullName>
    </submittedName>
</protein>
<evidence type="ECO:0000313" key="1">
    <source>
        <dbReference type="EMBL" id="VDP92309.1"/>
    </source>
</evidence>
<gene>
    <name evidence="1" type="ORF">ECPE_LOCUS15037</name>
</gene>
<keyword evidence="2" id="KW-1185">Reference proteome</keyword>
<dbReference type="WBParaSite" id="ECPE_0001507701-mRNA-1">
    <property type="protein sequence ID" value="ECPE_0001507701-mRNA-1"/>
    <property type="gene ID" value="ECPE_0001507701"/>
</dbReference>
<sequence>MLPLAIIVDCVAALISNRKLIASQQSNPSARLTLNAAEFLLGERLQFVVEEHLSQVCLALSVYARSTGKLQDAITLLGRCVTGPNGLAYGEGLAHWQAIVIRRSMVKRTHVLF</sequence>
<reference evidence="3" key="1">
    <citation type="submission" date="2016-06" db="UniProtKB">
        <authorList>
            <consortium name="WormBaseParasite"/>
        </authorList>
    </citation>
    <scope>IDENTIFICATION</scope>
</reference>